<evidence type="ECO:0000256" key="7">
    <source>
        <dbReference type="ARBA" id="ARBA00022777"/>
    </source>
</evidence>
<keyword evidence="3" id="KW-0723">Serine/threonine-protein kinase</keyword>
<dbReference type="GO" id="GO:0005524">
    <property type="term" value="F:ATP binding"/>
    <property type="evidence" value="ECO:0007669"/>
    <property type="project" value="UniProtKB-KW"/>
</dbReference>
<evidence type="ECO:0000259" key="11">
    <source>
        <dbReference type="PROSITE" id="PS50011"/>
    </source>
</evidence>
<evidence type="ECO:0000256" key="3">
    <source>
        <dbReference type="ARBA" id="ARBA00022527"/>
    </source>
</evidence>
<dbReference type="PROSITE" id="PS50011">
    <property type="entry name" value="PROTEIN_KINASE_DOM"/>
    <property type="match status" value="1"/>
</dbReference>
<keyword evidence="5" id="KW-0819">tRNA processing</keyword>
<name>A0A075G7G6_9EURY</name>
<comment type="catalytic activity">
    <reaction evidence="9">
        <text>L-threonyl-[protein] + ATP = O-phospho-L-threonyl-[protein] + ADP + H(+)</text>
        <dbReference type="Rhea" id="RHEA:46608"/>
        <dbReference type="Rhea" id="RHEA-COMP:11060"/>
        <dbReference type="Rhea" id="RHEA-COMP:11605"/>
        <dbReference type="ChEBI" id="CHEBI:15378"/>
        <dbReference type="ChEBI" id="CHEBI:30013"/>
        <dbReference type="ChEBI" id="CHEBI:30616"/>
        <dbReference type="ChEBI" id="CHEBI:61977"/>
        <dbReference type="ChEBI" id="CHEBI:456216"/>
        <dbReference type="EC" id="2.7.11.1"/>
    </reaction>
</comment>
<evidence type="ECO:0000256" key="1">
    <source>
        <dbReference type="ARBA" id="ARBA00010630"/>
    </source>
</evidence>
<dbReference type="AlphaFoldDB" id="A0A075G7G6"/>
<dbReference type="InterPro" id="IPR011009">
    <property type="entry name" value="Kinase-like_dom_sf"/>
</dbReference>
<dbReference type="EMBL" id="KF900561">
    <property type="protein sequence ID" value="AIE99349.1"/>
    <property type="molecule type" value="Genomic_DNA"/>
</dbReference>
<comment type="similarity">
    <text evidence="1">Belongs to the protein kinase superfamily. BUD32 family.</text>
</comment>
<proteinExistence type="inferred from homology"/>
<dbReference type="Pfam" id="PF06293">
    <property type="entry name" value="Kdo"/>
    <property type="match status" value="1"/>
</dbReference>
<dbReference type="SUPFAM" id="SSF56112">
    <property type="entry name" value="Protein kinase-like (PK-like)"/>
    <property type="match status" value="1"/>
</dbReference>
<evidence type="ECO:0000256" key="6">
    <source>
        <dbReference type="ARBA" id="ARBA00022741"/>
    </source>
</evidence>
<feature type="domain" description="Protein kinase" evidence="11">
    <location>
        <begin position="4"/>
        <end position="216"/>
    </location>
</feature>
<evidence type="ECO:0000256" key="9">
    <source>
        <dbReference type="ARBA" id="ARBA00047899"/>
    </source>
</evidence>
<evidence type="ECO:0000313" key="12">
    <source>
        <dbReference type="EMBL" id="AIE99349.1"/>
    </source>
</evidence>
<evidence type="ECO:0000256" key="5">
    <source>
        <dbReference type="ARBA" id="ARBA00022694"/>
    </source>
</evidence>
<dbReference type="InterPro" id="IPR000719">
    <property type="entry name" value="Prot_kinase_dom"/>
</dbReference>
<dbReference type="InterPro" id="IPR022495">
    <property type="entry name" value="Bud32"/>
</dbReference>
<dbReference type="GO" id="GO:0008033">
    <property type="term" value="P:tRNA processing"/>
    <property type="evidence" value="ECO:0007669"/>
    <property type="project" value="UniProtKB-KW"/>
</dbReference>
<dbReference type="NCBIfam" id="TIGR03724">
    <property type="entry name" value="arch_bud32"/>
    <property type="match status" value="1"/>
</dbReference>
<keyword evidence="7" id="KW-0418">Kinase</keyword>
<dbReference type="GO" id="GO:0004674">
    <property type="term" value="F:protein serine/threonine kinase activity"/>
    <property type="evidence" value="ECO:0007669"/>
    <property type="project" value="UniProtKB-KW"/>
</dbReference>
<keyword evidence="4 12" id="KW-0808">Transferase</keyword>
<protein>
    <recommendedName>
        <fullName evidence="2">non-specific serine/threonine protein kinase</fullName>
        <ecNumber evidence="2">2.7.11.1</ecNumber>
    </recommendedName>
</protein>
<reference evidence="12" key="1">
    <citation type="journal article" date="2014" name="Genome Biol. Evol.">
        <title>Pangenome evidence for extensive interdomain horizontal transfer affecting lineage core and shell genes in uncultured planktonic thaumarchaeota and euryarchaeota.</title>
        <authorList>
            <person name="Deschamps P."/>
            <person name="Zivanovic Y."/>
            <person name="Moreira D."/>
            <person name="Rodriguez-Valera F."/>
            <person name="Lopez-Garcia P."/>
        </authorList>
    </citation>
    <scope>NUCLEOTIDE SEQUENCE</scope>
</reference>
<dbReference type="Gene3D" id="1.10.510.10">
    <property type="entry name" value="Transferase(Phosphotransferase) domain 1"/>
    <property type="match status" value="1"/>
</dbReference>
<dbReference type="Gene3D" id="3.30.200.20">
    <property type="entry name" value="Phosphorylase Kinase, domain 1"/>
    <property type="match status" value="1"/>
</dbReference>
<comment type="catalytic activity">
    <reaction evidence="10">
        <text>L-seryl-[protein] + ATP = O-phospho-L-seryl-[protein] + ADP + H(+)</text>
        <dbReference type="Rhea" id="RHEA:17989"/>
        <dbReference type="Rhea" id="RHEA-COMP:9863"/>
        <dbReference type="Rhea" id="RHEA-COMP:11604"/>
        <dbReference type="ChEBI" id="CHEBI:15378"/>
        <dbReference type="ChEBI" id="CHEBI:29999"/>
        <dbReference type="ChEBI" id="CHEBI:30616"/>
        <dbReference type="ChEBI" id="CHEBI:83421"/>
        <dbReference type="ChEBI" id="CHEBI:456216"/>
        <dbReference type="EC" id="2.7.11.1"/>
    </reaction>
</comment>
<organism evidence="12">
    <name type="scientific">uncultured marine group II/III euryarchaeote KM3_109_G01</name>
    <dbReference type="NCBI Taxonomy" id="1457850"/>
    <lineage>
        <taxon>Archaea</taxon>
        <taxon>Methanobacteriati</taxon>
        <taxon>Methanobacteriota</taxon>
        <taxon>environmental samples</taxon>
    </lineage>
</organism>
<dbReference type="GO" id="GO:0005829">
    <property type="term" value="C:cytosol"/>
    <property type="evidence" value="ECO:0007669"/>
    <property type="project" value="TreeGrafter"/>
</dbReference>
<evidence type="ECO:0000256" key="10">
    <source>
        <dbReference type="ARBA" id="ARBA00048679"/>
    </source>
</evidence>
<evidence type="ECO:0000256" key="8">
    <source>
        <dbReference type="ARBA" id="ARBA00022840"/>
    </source>
</evidence>
<accession>A0A075G7G6</accession>
<evidence type="ECO:0000256" key="2">
    <source>
        <dbReference type="ARBA" id="ARBA00012513"/>
    </source>
</evidence>
<sequence>MHVWLEERQLHLGAEAVVSAGLWMGRDAVLKVRQPRLWRHPDLDQRLTASRISVEIRLLHRLAQRGFAAPRLLAADVDAAWIVMTRARGRPLIEVLRDSESELIDSVLEAAGEAIRALHAHGVAHGDLTTNNMLWDAEEGICLIDFGLGRIDSEVEKLGLDLQVLSECLSASHPEHATAMDSVLAGYQRNRDRQKPAANEVVQRLETIRSRVRYHT</sequence>
<keyword evidence="6" id="KW-0547">Nucleotide-binding</keyword>
<dbReference type="PANTHER" id="PTHR12209">
    <property type="entry name" value="NON-SPECIFIC SERINE/THREONINE PROTEIN KINASE"/>
    <property type="match status" value="1"/>
</dbReference>
<dbReference type="GO" id="GO:0106310">
    <property type="term" value="F:protein serine kinase activity"/>
    <property type="evidence" value="ECO:0007669"/>
    <property type="project" value="RHEA"/>
</dbReference>
<dbReference type="PANTHER" id="PTHR12209:SF0">
    <property type="entry name" value="EKC_KEOPS COMPLEX SUBUNIT TP53RK"/>
    <property type="match status" value="1"/>
</dbReference>
<evidence type="ECO:0000256" key="4">
    <source>
        <dbReference type="ARBA" id="ARBA00022679"/>
    </source>
</evidence>
<keyword evidence="8" id="KW-0067">ATP-binding</keyword>
<dbReference type="EC" id="2.7.11.1" evidence="2"/>